<dbReference type="AlphaFoldDB" id="A0A1H9Y0X7"/>
<dbReference type="OrthoDB" id="2447669at2"/>
<sequence>MDRSFKLNTHLLKKRVPNLTVAAKNEGLRPATVSNLTTGKIPIGRAEVRTLVALSKIADCTLDELLIFEDETEKIETGIKTIDLFAPFVRGGTAGLVAQPGMGQLVLLAELFYRMRRLNFYTILFMPNEAIQGIDDATSNADCFCSNVDDILRQIETVNAEQDILIGVDRSILLSGDLNEFKERMNNEVDDPITYLIVDTTGQAVDDDSLYGPLESLWSFDMDLATRNMFPAINPVNSTSTLLENEYLEASHVNSIRAAKKLLRRYRELAFLVDRFGETKLADRDRVTYHRGLRLEAFFTQPFYITEPFTKKTGVWVSLQDTIKDVQSIMDGKADQLAVDELMYRGGI</sequence>
<evidence type="ECO:0000256" key="5">
    <source>
        <dbReference type="ARBA" id="ARBA00022840"/>
    </source>
</evidence>
<dbReference type="InterPro" id="IPR050053">
    <property type="entry name" value="ATPase_alpha/beta_chains"/>
</dbReference>
<dbReference type="InterPro" id="IPR027417">
    <property type="entry name" value="P-loop_NTPase"/>
</dbReference>
<dbReference type="STRING" id="930131.SAMN05216389_101103"/>
<keyword evidence="9" id="KW-0139">CF(1)</keyword>
<keyword evidence="7" id="KW-0406">Ion transport</keyword>
<dbReference type="PANTHER" id="PTHR15184">
    <property type="entry name" value="ATP SYNTHASE"/>
    <property type="match status" value="1"/>
</dbReference>
<proteinExistence type="inferred from homology"/>
<dbReference type="RefSeq" id="WP_090865702.1">
    <property type="nucleotide sequence ID" value="NZ_FOHE01000001.1"/>
</dbReference>
<evidence type="ECO:0000256" key="1">
    <source>
        <dbReference type="ARBA" id="ARBA00004370"/>
    </source>
</evidence>
<keyword evidence="8" id="KW-0472">Membrane</keyword>
<protein>
    <submittedName>
        <fullName evidence="11">F-type H+-transporting ATPase subunit beta</fullName>
    </submittedName>
</protein>
<name>A0A1H9Y0X7_9BACI</name>
<evidence type="ECO:0000313" key="12">
    <source>
        <dbReference type="Proteomes" id="UP000198618"/>
    </source>
</evidence>
<dbReference type="SUPFAM" id="SSF52540">
    <property type="entry name" value="P-loop containing nucleoside triphosphate hydrolases"/>
    <property type="match status" value="1"/>
</dbReference>
<gene>
    <name evidence="11" type="ORF">SAMN05216389_101103</name>
</gene>
<keyword evidence="10" id="KW-0066">ATP synthesis</keyword>
<evidence type="ECO:0000256" key="7">
    <source>
        <dbReference type="ARBA" id="ARBA00023065"/>
    </source>
</evidence>
<evidence type="ECO:0000256" key="8">
    <source>
        <dbReference type="ARBA" id="ARBA00023136"/>
    </source>
</evidence>
<evidence type="ECO:0000256" key="10">
    <source>
        <dbReference type="ARBA" id="ARBA00023310"/>
    </source>
</evidence>
<dbReference type="SUPFAM" id="SSF47917">
    <property type="entry name" value="C-terminal domain of alpha and beta subunits of F1 ATP synthase"/>
    <property type="match status" value="1"/>
</dbReference>
<evidence type="ECO:0000256" key="6">
    <source>
        <dbReference type="ARBA" id="ARBA00022967"/>
    </source>
</evidence>
<dbReference type="GO" id="GO:0005524">
    <property type="term" value="F:ATP binding"/>
    <property type="evidence" value="ECO:0007669"/>
    <property type="project" value="UniProtKB-KW"/>
</dbReference>
<keyword evidence="5" id="KW-0067">ATP-binding</keyword>
<dbReference type="GO" id="GO:0045259">
    <property type="term" value="C:proton-transporting ATP synthase complex"/>
    <property type="evidence" value="ECO:0007669"/>
    <property type="project" value="UniProtKB-KW"/>
</dbReference>
<evidence type="ECO:0000256" key="9">
    <source>
        <dbReference type="ARBA" id="ARBA00023196"/>
    </source>
</evidence>
<dbReference type="Gene3D" id="3.40.50.300">
    <property type="entry name" value="P-loop containing nucleotide triphosphate hydrolases"/>
    <property type="match status" value="1"/>
</dbReference>
<evidence type="ECO:0000313" key="11">
    <source>
        <dbReference type="EMBL" id="SES62327.1"/>
    </source>
</evidence>
<keyword evidence="3" id="KW-0813">Transport</keyword>
<dbReference type="PROSITE" id="PS00152">
    <property type="entry name" value="ATPASE_ALPHA_BETA"/>
    <property type="match status" value="1"/>
</dbReference>
<dbReference type="Proteomes" id="UP000198618">
    <property type="component" value="Unassembled WGS sequence"/>
</dbReference>
<dbReference type="Gene3D" id="1.10.1140.10">
    <property type="entry name" value="Bovine Mitochondrial F1-atpase, Atp Synthase Beta Chain, Chain D, domain 3"/>
    <property type="match status" value="1"/>
</dbReference>
<keyword evidence="12" id="KW-1185">Reference proteome</keyword>
<dbReference type="InterPro" id="IPR024034">
    <property type="entry name" value="ATPase_F1/V1_b/a_C"/>
</dbReference>
<dbReference type="InterPro" id="IPR020003">
    <property type="entry name" value="ATPase_a/bsu_AS"/>
</dbReference>
<keyword evidence="4" id="KW-0547">Nucleotide-binding</keyword>
<reference evidence="11 12" key="1">
    <citation type="submission" date="2016-10" db="EMBL/GenBank/DDBJ databases">
        <authorList>
            <person name="de Groot N.N."/>
        </authorList>
    </citation>
    <scope>NUCLEOTIDE SEQUENCE [LARGE SCALE GENOMIC DNA]</scope>
    <source>
        <strain evidence="11 12">IBRC-M 10780</strain>
    </source>
</reference>
<evidence type="ECO:0000256" key="4">
    <source>
        <dbReference type="ARBA" id="ARBA00022741"/>
    </source>
</evidence>
<evidence type="ECO:0000256" key="3">
    <source>
        <dbReference type="ARBA" id="ARBA00022448"/>
    </source>
</evidence>
<keyword evidence="6" id="KW-1278">Translocase</keyword>
<comment type="similarity">
    <text evidence="2">Belongs to the ATPase alpha/beta chains family.</text>
</comment>
<comment type="subcellular location">
    <subcellularLocation>
        <location evidence="1">Membrane</location>
    </subcellularLocation>
</comment>
<organism evidence="11 12">
    <name type="scientific">Oceanobacillus limi</name>
    <dbReference type="NCBI Taxonomy" id="930131"/>
    <lineage>
        <taxon>Bacteria</taxon>
        <taxon>Bacillati</taxon>
        <taxon>Bacillota</taxon>
        <taxon>Bacilli</taxon>
        <taxon>Bacillales</taxon>
        <taxon>Bacillaceae</taxon>
        <taxon>Oceanobacillus</taxon>
    </lineage>
</organism>
<evidence type="ECO:0000256" key="2">
    <source>
        <dbReference type="ARBA" id="ARBA00008936"/>
    </source>
</evidence>
<accession>A0A1H9Y0X7</accession>
<dbReference type="EMBL" id="FOHE01000001">
    <property type="protein sequence ID" value="SES62327.1"/>
    <property type="molecule type" value="Genomic_DNA"/>
</dbReference>
<dbReference type="PANTHER" id="PTHR15184:SF71">
    <property type="entry name" value="ATP SYNTHASE SUBUNIT BETA, MITOCHONDRIAL"/>
    <property type="match status" value="1"/>
</dbReference>
<dbReference type="GO" id="GO:0046933">
    <property type="term" value="F:proton-transporting ATP synthase activity, rotational mechanism"/>
    <property type="evidence" value="ECO:0007669"/>
    <property type="project" value="TreeGrafter"/>
</dbReference>